<keyword evidence="3" id="KW-1185">Reference proteome</keyword>
<proteinExistence type="predicted"/>
<dbReference type="Proteomes" id="UP001597393">
    <property type="component" value="Unassembled WGS sequence"/>
</dbReference>
<protein>
    <submittedName>
        <fullName evidence="2">Uncharacterized protein</fullName>
    </submittedName>
</protein>
<feature type="chain" id="PRO_5046755150" evidence="1">
    <location>
        <begin position="20"/>
        <end position="214"/>
    </location>
</feature>
<dbReference type="EMBL" id="JBHUMA010000006">
    <property type="protein sequence ID" value="MFD2599194.1"/>
    <property type="molecule type" value="Genomic_DNA"/>
</dbReference>
<keyword evidence="1" id="KW-0732">Signal</keyword>
<name>A0ABW5NK05_9SPHI</name>
<sequence>MKKLILSSVALLFSFSLFAQNSRMRTNIFGNLEYRSSDGRYKADLKKNIFDDLEFTDNRNNQIKLEKKYLASEYPDIHNNERIRQRLFRNLVRENSRSEGYKAAYKIDLMDRLVIEDNQGYQLKEHVDIFGNRQTSEKFNGVNTKIGKNIHGNWEFSASGNRASLEKNIFDQYIYKDSFGNKIQFEKETWKRMIRRFESEESIFRSLIDQFFYD</sequence>
<gene>
    <name evidence="2" type="ORF">ACFSQ3_09540</name>
</gene>
<reference evidence="3" key="1">
    <citation type="journal article" date="2019" name="Int. J. Syst. Evol. Microbiol.">
        <title>The Global Catalogue of Microorganisms (GCM) 10K type strain sequencing project: providing services to taxonomists for standard genome sequencing and annotation.</title>
        <authorList>
            <consortium name="The Broad Institute Genomics Platform"/>
            <consortium name="The Broad Institute Genome Sequencing Center for Infectious Disease"/>
            <person name="Wu L."/>
            <person name="Ma J."/>
        </authorList>
    </citation>
    <scope>NUCLEOTIDE SEQUENCE [LARGE SCALE GENOMIC DNA]</scope>
    <source>
        <strain evidence="3">KCTC 42248</strain>
    </source>
</reference>
<evidence type="ECO:0000256" key="1">
    <source>
        <dbReference type="SAM" id="SignalP"/>
    </source>
</evidence>
<dbReference type="RefSeq" id="WP_380869320.1">
    <property type="nucleotide sequence ID" value="NZ_JBHUMA010000006.1"/>
</dbReference>
<evidence type="ECO:0000313" key="3">
    <source>
        <dbReference type="Proteomes" id="UP001597393"/>
    </source>
</evidence>
<feature type="signal peptide" evidence="1">
    <location>
        <begin position="1"/>
        <end position="19"/>
    </location>
</feature>
<evidence type="ECO:0000313" key="2">
    <source>
        <dbReference type="EMBL" id="MFD2599194.1"/>
    </source>
</evidence>
<organism evidence="2 3">
    <name type="scientific">Sphingobacterium corticis</name>
    <dbReference type="NCBI Taxonomy" id="1812823"/>
    <lineage>
        <taxon>Bacteria</taxon>
        <taxon>Pseudomonadati</taxon>
        <taxon>Bacteroidota</taxon>
        <taxon>Sphingobacteriia</taxon>
        <taxon>Sphingobacteriales</taxon>
        <taxon>Sphingobacteriaceae</taxon>
        <taxon>Sphingobacterium</taxon>
    </lineage>
</organism>
<accession>A0ABW5NK05</accession>
<comment type="caution">
    <text evidence="2">The sequence shown here is derived from an EMBL/GenBank/DDBJ whole genome shotgun (WGS) entry which is preliminary data.</text>
</comment>